<dbReference type="PATRIC" id="fig|458.5.peg.933"/>
<dbReference type="STRING" id="458.Lrub_0901"/>
<dbReference type="InterPro" id="IPR053275">
    <property type="entry name" value="Agnestin_monoxygenase"/>
</dbReference>
<dbReference type="EMBL" id="LNYT01000007">
    <property type="protein sequence ID" value="KTD48550.1"/>
    <property type="molecule type" value="Genomic_DNA"/>
</dbReference>
<organism evidence="2 3">
    <name type="scientific">Legionella rubrilucens</name>
    <dbReference type="NCBI Taxonomy" id="458"/>
    <lineage>
        <taxon>Bacteria</taxon>
        <taxon>Pseudomonadati</taxon>
        <taxon>Pseudomonadota</taxon>
        <taxon>Gammaproteobacteria</taxon>
        <taxon>Legionellales</taxon>
        <taxon>Legionellaceae</taxon>
        <taxon>Legionella</taxon>
    </lineage>
</organism>
<proteinExistence type="predicted"/>
<evidence type="ECO:0000259" key="1">
    <source>
        <dbReference type="Pfam" id="PF07992"/>
    </source>
</evidence>
<dbReference type="Pfam" id="PF07992">
    <property type="entry name" value="Pyr_redox_2"/>
    <property type="match status" value="1"/>
</dbReference>
<gene>
    <name evidence="2" type="ORF">Lrub_0901</name>
</gene>
<dbReference type="PRINTS" id="PR00368">
    <property type="entry name" value="FADPNR"/>
</dbReference>
<dbReference type="GO" id="GO:0016491">
    <property type="term" value="F:oxidoreductase activity"/>
    <property type="evidence" value="ECO:0007669"/>
    <property type="project" value="InterPro"/>
</dbReference>
<reference evidence="2 3" key="1">
    <citation type="submission" date="2015-11" db="EMBL/GenBank/DDBJ databases">
        <title>Genomic analysis of 38 Legionella species identifies large and diverse effector repertoires.</title>
        <authorList>
            <person name="Burstein D."/>
            <person name="Amaro F."/>
            <person name="Zusman T."/>
            <person name="Lifshitz Z."/>
            <person name="Cohen O."/>
            <person name="Gilbert J.A."/>
            <person name="Pupko T."/>
            <person name="Shuman H.A."/>
            <person name="Segal G."/>
        </authorList>
    </citation>
    <scope>NUCLEOTIDE SEQUENCE [LARGE SCALE GENOMIC DNA]</scope>
    <source>
        <strain evidence="2 3">WA-270A-C2</strain>
    </source>
</reference>
<dbReference type="InterPro" id="IPR036188">
    <property type="entry name" value="FAD/NAD-bd_sf"/>
</dbReference>
<dbReference type="PANTHER" id="PTHR38688:SF1">
    <property type="entry name" value="FAD_NAD(P)-BINDING DOMAIN-CONTAINING PROTEIN"/>
    <property type="match status" value="1"/>
</dbReference>
<dbReference type="SUPFAM" id="SSF51971">
    <property type="entry name" value="Nucleotide-binding domain"/>
    <property type="match status" value="1"/>
</dbReference>
<dbReference type="PRINTS" id="PR00411">
    <property type="entry name" value="PNDRDTASEI"/>
</dbReference>
<name>A0A0W0XVR9_9GAMM</name>
<accession>A0A0W0XVR9</accession>
<dbReference type="InterPro" id="IPR023753">
    <property type="entry name" value="FAD/NAD-binding_dom"/>
</dbReference>
<dbReference type="Proteomes" id="UP000054608">
    <property type="component" value="Unassembled WGS sequence"/>
</dbReference>
<dbReference type="PANTHER" id="PTHR38688">
    <property type="entry name" value="PYR_REDOX_2 DOMAIN-CONTAINING PROTEIN"/>
    <property type="match status" value="1"/>
</dbReference>
<sequence>MSKTSFEWAVVGAGPAGIAAVGKLLDHGIKPASILWLDPQFNVGDLGQLWSNVSSNTSVKRFIDFLNDAASFRYNDAPDFRLNQLPPESTCTLKYIVEPLQWISDHLRRDVHSVKTTIHTMALTRRTWSLDNGKDSFKANNVILATGAVPSSLNHAGVDVMPFETAIDKPKLSDAVNREHTYGVFGSSHSAIIVVRHLVELGVKKIINFYRSPCRYAVEMGDWILFDNTGLKGETAAWARENIDGTLPANLVRYNTSEPNIARYLPECHQVIYAVGFSRRKNLVIGDYEQAPYNPHVGIIGPGLFGLGIAFPEHKADPYGSVESQVGLWKFMVYLNKVLPAWFKYPA</sequence>
<feature type="domain" description="FAD/NAD(P)-binding" evidence="1">
    <location>
        <begin position="8"/>
        <end position="204"/>
    </location>
</feature>
<evidence type="ECO:0000313" key="3">
    <source>
        <dbReference type="Proteomes" id="UP000054608"/>
    </source>
</evidence>
<comment type="caution">
    <text evidence="2">The sequence shown here is derived from an EMBL/GenBank/DDBJ whole genome shotgun (WGS) entry which is preliminary data.</text>
</comment>
<dbReference type="OrthoDB" id="4680340at2"/>
<dbReference type="Gene3D" id="3.50.50.60">
    <property type="entry name" value="FAD/NAD(P)-binding domain"/>
    <property type="match status" value="1"/>
</dbReference>
<keyword evidence="3" id="KW-1185">Reference proteome</keyword>
<protein>
    <submittedName>
        <fullName evidence="2">Putative glutamate synthase subunit beta</fullName>
    </submittedName>
</protein>
<evidence type="ECO:0000313" key="2">
    <source>
        <dbReference type="EMBL" id="KTD48550.1"/>
    </source>
</evidence>
<dbReference type="AlphaFoldDB" id="A0A0W0XVR9"/>
<dbReference type="RefSeq" id="WP_058531004.1">
    <property type="nucleotide sequence ID" value="NZ_CAAAIN010000001.1"/>
</dbReference>